<dbReference type="Gene3D" id="2.40.160.10">
    <property type="entry name" value="Porin"/>
    <property type="match status" value="1"/>
</dbReference>
<proteinExistence type="predicted"/>
<accession>A0A1B2M1P4</accession>
<dbReference type="SUPFAM" id="SSF56935">
    <property type="entry name" value="Porins"/>
    <property type="match status" value="1"/>
</dbReference>
<keyword evidence="1" id="KW-0732">Signal</keyword>
<gene>
    <name evidence="2" type="ORF">BFG52_12660</name>
</gene>
<protein>
    <recommendedName>
        <fullName evidence="4">DUF560 domain-containing protein</fullName>
    </recommendedName>
</protein>
<dbReference type="Proteomes" id="UP000093391">
    <property type="component" value="Chromosome"/>
</dbReference>
<keyword evidence="3" id="KW-1185">Reference proteome</keyword>
<evidence type="ECO:0000313" key="3">
    <source>
        <dbReference type="Proteomes" id="UP000093391"/>
    </source>
</evidence>
<name>A0A1B2M1P4_9GAMM</name>
<sequence>MKYLITSIFTLYLLQQHAYANVDIINIDQPLHNEDQLKISTHGSYRLQALLFDEYNEMNEKQKYRRDGYNAASKFYIDAEYKFNDDLALLYGYQAFFNPLKTLNWQGHYQNGEQAFTREQSYLGLSSTTYGTVKYGQIQSLYYDLIGQRLDLYDYAVIGQPAAWSSFAHYDGSASTKNTLRYEKKFQSFDVYAAYLLNNHDTDTQQNFLYQKKQGLSLGLDLRLQPNLSLSSVWHHVDANLRDKNNHLEKKFNQEMFGSALFYNNDRWLIGVGGGWYKNIVPNYLLKESFPQKDIEAYGYQYYVGYKFNLEHPFLQSIRPYIMGYGATFKKAMHYDRNDYGFGFALKFKYKFGFDFEHFFTQDSQHTPDVSLFRLRYDW</sequence>
<dbReference type="STRING" id="1789224.BFG52_12660"/>
<reference evidence="2 3" key="1">
    <citation type="submission" date="2016-08" db="EMBL/GenBank/DDBJ databases">
        <authorList>
            <person name="Seilhamer J.J."/>
        </authorList>
    </citation>
    <scope>NUCLEOTIDE SEQUENCE [LARGE SCALE GENOMIC DNA]</scope>
    <source>
        <strain evidence="2 3">BRTC-1</strain>
    </source>
</reference>
<dbReference type="InterPro" id="IPR050298">
    <property type="entry name" value="Gram-neg_bact_OMP"/>
</dbReference>
<evidence type="ECO:0008006" key="4">
    <source>
        <dbReference type="Google" id="ProtNLM"/>
    </source>
</evidence>
<dbReference type="PANTHER" id="PTHR34501:SF2">
    <property type="entry name" value="OUTER MEMBRANE PORIN F-RELATED"/>
    <property type="match status" value="1"/>
</dbReference>
<dbReference type="InterPro" id="IPR023614">
    <property type="entry name" value="Porin_dom_sf"/>
</dbReference>
<evidence type="ECO:0000256" key="1">
    <source>
        <dbReference type="ARBA" id="ARBA00022729"/>
    </source>
</evidence>
<dbReference type="PANTHER" id="PTHR34501">
    <property type="entry name" value="PROTEIN YDDL-RELATED"/>
    <property type="match status" value="1"/>
</dbReference>
<dbReference type="AlphaFoldDB" id="A0A1B2M1P4"/>
<organism evidence="2 3">
    <name type="scientific">Acinetobacter larvae</name>
    <dbReference type="NCBI Taxonomy" id="1789224"/>
    <lineage>
        <taxon>Bacteria</taxon>
        <taxon>Pseudomonadati</taxon>
        <taxon>Pseudomonadota</taxon>
        <taxon>Gammaproteobacteria</taxon>
        <taxon>Moraxellales</taxon>
        <taxon>Moraxellaceae</taxon>
        <taxon>Acinetobacter</taxon>
    </lineage>
</organism>
<dbReference type="EMBL" id="CP016895">
    <property type="protein sequence ID" value="AOA59120.1"/>
    <property type="molecule type" value="Genomic_DNA"/>
</dbReference>
<evidence type="ECO:0000313" key="2">
    <source>
        <dbReference type="EMBL" id="AOA59120.1"/>
    </source>
</evidence>
<dbReference type="KEGG" id="ala:BFG52_12660"/>